<comment type="similarity">
    <text evidence="1">Belongs to the helicase family. UvrD subfamily.</text>
</comment>
<keyword evidence="5 11" id="KW-0067">ATP-binding</keyword>
<dbReference type="CDD" id="cd17932">
    <property type="entry name" value="DEXQc_UvrD"/>
    <property type="match status" value="1"/>
</dbReference>
<dbReference type="GO" id="GO:0003677">
    <property type="term" value="F:DNA binding"/>
    <property type="evidence" value="ECO:0007669"/>
    <property type="project" value="UniProtKB-KW"/>
</dbReference>
<dbReference type="PROSITE" id="PS51217">
    <property type="entry name" value="UVRD_HELICASE_CTER"/>
    <property type="match status" value="1"/>
</dbReference>
<evidence type="ECO:0000256" key="1">
    <source>
        <dbReference type="ARBA" id="ARBA00009922"/>
    </source>
</evidence>
<feature type="domain" description="UvrD-like helicase C-terminal" evidence="13">
    <location>
        <begin position="284"/>
        <end position="562"/>
    </location>
</feature>
<evidence type="ECO:0000256" key="7">
    <source>
        <dbReference type="ARBA" id="ARBA00023235"/>
    </source>
</evidence>
<dbReference type="GO" id="GO:0033202">
    <property type="term" value="C:DNA helicase complex"/>
    <property type="evidence" value="ECO:0007669"/>
    <property type="project" value="TreeGrafter"/>
</dbReference>
<dbReference type="Gene3D" id="1.10.486.10">
    <property type="entry name" value="PCRA, domain 4"/>
    <property type="match status" value="1"/>
</dbReference>
<dbReference type="Gene3D" id="3.40.50.300">
    <property type="entry name" value="P-loop containing nucleotide triphosphate hydrolases"/>
    <property type="match status" value="2"/>
</dbReference>
<comment type="catalytic activity">
    <reaction evidence="10">
        <text>ATP + H2O = ADP + phosphate + H(+)</text>
        <dbReference type="Rhea" id="RHEA:13065"/>
        <dbReference type="ChEBI" id="CHEBI:15377"/>
        <dbReference type="ChEBI" id="CHEBI:15378"/>
        <dbReference type="ChEBI" id="CHEBI:30616"/>
        <dbReference type="ChEBI" id="CHEBI:43474"/>
        <dbReference type="ChEBI" id="CHEBI:456216"/>
        <dbReference type="EC" id="5.6.2.4"/>
    </reaction>
</comment>
<sequence length="742" mass="84490">MNLDHLNKQQKEAAMCTEGPLLILAGAGSGKTATMTHRIAYLIEQGVAPSAILAVTFTNKAAAEMRQRVQKLIRGRASDMWIMTFHSMSLRMLREHWQAAGYEKNFVVYDTVDQKALVKTVLKELNIDSKEYPVNYLLSIISKEKEADFGPEEYIQREGENFRSKAIYNVYKAYQKGLKQNNAMDFDDLLRNALHLLRDNPDILEDYRERFRYIMVDEYQDTNHIQYRMIKLLAGKYKNICVVGDDDQCIYQWRGADIRNILDFEKDFPNARVIKLEQNYRSCGNILTAAHSVIRNNRGRKAKKLWTDQDPGHKIVYARLDNDKEEARYVAREIELLKGPGVSYDDFAVLYRTNAQSRLFEDALRKSRIPYQILSGFSFYERKETKDMISYMRLIVNPKDDMAFARVINEPKRGVGAKTIEKLRTLASVRGESILETVSDPEVADGLSAKSREAVRQMTQVIDLCRRERENLRISDIYDSLLIKTGYMKALEDENTIEAEGRIENLLDFKSFIYDFEKEKQDAGEPATLEEFLEKVATDGDADKYDAGSGKVTLMTLHSAKGLEFPVVFMPGMEDGLFPGHRAMDSEDGLEEERRLCYVGITRAKERLFMTSASYRMMYGQGDYTRESVFMRELDPAVLDPAGDMAYMPGRRTNNKLGIDTGSLDGFAAPAGKPYDMLGRAKKNLETKAASQTVDLTAGDRVYHGKFGDGLVLETDDKTVTVMFQTAGRKKLAKGIAPLKKL</sequence>
<dbReference type="Gene3D" id="1.10.10.160">
    <property type="match status" value="1"/>
</dbReference>
<keyword evidence="6" id="KW-0238">DNA-binding</keyword>
<dbReference type="PANTHER" id="PTHR11070">
    <property type="entry name" value="UVRD / RECB / PCRA DNA HELICASE FAMILY MEMBER"/>
    <property type="match status" value="1"/>
</dbReference>
<dbReference type="InterPro" id="IPR000212">
    <property type="entry name" value="DNA_helicase_UvrD/REP"/>
</dbReference>
<reference evidence="14" key="1">
    <citation type="submission" date="2020-10" db="EMBL/GenBank/DDBJ databases">
        <authorList>
            <person name="Gilroy R."/>
        </authorList>
    </citation>
    <scope>NUCLEOTIDE SEQUENCE</scope>
    <source>
        <strain evidence="14">11300</strain>
    </source>
</reference>
<evidence type="ECO:0000256" key="4">
    <source>
        <dbReference type="ARBA" id="ARBA00022806"/>
    </source>
</evidence>
<comment type="caution">
    <text evidence="14">The sequence shown here is derived from an EMBL/GenBank/DDBJ whole genome shotgun (WGS) entry which is preliminary data.</text>
</comment>
<evidence type="ECO:0000256" key="5">
    <source>
        <dbReference type="ARBA" id="ARBA00022840"/>
    </source>
</evidence>
<dbReference type="AlphaFoldDB" id="A0A9D1I5D5"/>
<dbReference type="GO" id="GO:0000725">
    <property type="term" value="P:recombinational repair"/>
    <property type="evidence" value="ECO:0007669"/>
    <property type="project" value="TreeGrafter"/>
</dbReference>
<dbReference type="GO" id="GO:0043138">
    <property type="term" value="F:3'-5' DNA helicase activity"/>
    <property type="evidence" value="ECO:0007669"/>
    <property type="project" value="UniProtKB-EC"/>
</dbReference>
<gene>
    <name evidence="14" type="ORF">IAD16_08860</name>
</gene>
<proteinExistence type="inferred from homology"/>
<protein>
    <recommendedName>
        <fullName evidence="9">DNA 3'-5' helicase</fullName>
        <ecNumber evidence="9">5.6.2.4</ecNumber>
    </recommendedName>
</protein>
<accession>A0A9D1I5D5</accession>
<dbReference type="InterPro" id="IPR014017">
    <property type="entry name" value="DNA_helicase_UvrD-like_C"/>
</dbReference>
<dbReference type="PANTHER" id="PTHR11070:SF2">
    <property type="entry name" value="ATP-DEPENDENT DNA HELICASE SRS2"/>
    <property type="match status" value="1"/>
</dbReference>
<dbReference type="Proteomes" id="UP000824091">
    <property type="component" value="Unassembled WGS sequence"/>
</dbReference>
<dbReference type="EMBL" id="DVMO01000138">
    <property type="protein sequence ID" value="HIU28474.1"/>
    <property type="molecule type" value="Genomic_DNA"/>
</dbReference>
<name>A0A9D1I5D5_9FIRM</name>
<evidence type="ECO:0000256" key="3">
    <source>
        <dbReference type="ARBA" id="ARBA00022801"/>
    </source>
</evidence>
<feature type="domain" description="UvrD-like helicase ATP-binding" evidence="12">
    <location>
        <begin position="4"/>
        <end position="283"/>
    </location>
</feature>
<dbReference type="SUPFAM" id="SSF52540">
    <property type="entry name" value="P-loop containing nucleoside triphosphate hydrolases"/>
    <property type="match status" value="1"/>
</dbReference>
<evidence type="ECO:0000259" key="13">
    <source>
        <dbReference type="PROSITE" id="PS51217"/>
    </source>
</evidence>
<evidence type="ECO:0000313" key="15">
    <source>
        <dbReference type="Proteomes" id="UP000824091"/>
    </source>
</evidence>
<dbReference type="InterPro" id="IPR027417">
    <property type="entry name" value="P-loop_NTPase"/>
</dbReference>
<evidence type="ECO:0000313" key="14">
    <source>
        <dbReference type="EMBL" id="HIU28474.1"/>
    </source>
</evidence>
<dbReference type="GO" id="GO:0005524">
    <property type="term" value="F:ATP binding"/>
    <property type="evidence" value="ECO:0007669"/>
    <property type="project" value="UniProtKB-UniRule"/>
</dbReference>
<keyword evidence="2 11" id="KW-0547">Nucleotide-binding</keyword>
<evidence type="ECO:0000259" key="12">
    <source>
        <dbReference type="PROSITE" id="PS51198"/>
    </source>
</evidence>
<dbReference type="Pfam" id="PF13361">
    <property type="entry name" value="UvrD_C"/>
    <property type="match status" value="1"/>
</dbReference>
<dbReference type="Pfam" id="PF00580">
    <property type="entry name" value="UvrD-helicase"/>
    <property type="match status" value="1"/>
</dbReference>
<comment type="catalytic activity">
    <reaction evidence="8">
        <text>Couples ATP hydrolysis with the unwinding of duplex DNA by translocating in the 3'-5' direction.</text>
        <dbReference type="EC" id="5.6.2.4"/>
    </reaction>
</comment>
<reference evidence="14" key="2">
    <citation type="journal article" date="2021" name="PeerJ">
        <title>Extensive microbial diversity within the chicken gut microbiome revealed by metagenomics and culture.</title>
        <authorList>
            <person name="Gilroy R."/>
            <person name="Ravi A."/>
            <person name="Getino M."/>
            <person name="Pursley I."/>
            <person name="Horton D.L."/>
            <person name="Alikhan N.F."/>
            <person name="Baker D."/>
            <person name="Gharbi K."/>
            <person name="Hall N."/>
            <person name="Watson M."/>
            <person name="Adriaenssens E.M."/>
            <person name="Foster-Nyarko E."/>
            <person name="Jarju S."/>
            <person name="Secka A."/>
            <person name="Antonio M."/>
            <person name="Oren A."/>
            <person name="Chaudhuri R.R."/>
            <person name="La Ragione R."/>
            <person name="Hildebrand F."/>
            <person name="Pallen M.J."/>
        </authorList>
    </citation>
    <scope>NUCLEOTIDE SEQUENCE</scope>
    <source>
        <strain evidence="14">11300</strain>
    </source>
</reference>
<evidence type="ECO:0000256" key="10">
    <source>
        <dbReference type="ARBA" id="ARBA00048988"/>
    </source>
</evidence>
<keyword evidence="3 11" id="KW-0378">Hydrolase</keyword>
<keyword evidence="7" id="KW-0413">Isomerase</keyword>
<evidence type="ECO:0000256" key="2">
    <source>
        <dbReference type="ARBA" id="ARBA00022741"/>
    </source>
</evidence>
<dbReference type="FunFam" id="1.10.486.10:FF:000003">
    <property type="entry name" value="ATP-dependent DNA helicase"/>
    <property type="match status" value="1"/>
</dbReference>
<dbReference type="GO" id="GO:0016787">
    <property type="term" value="F:hydrolase activity"/>
    <property type="evidence" value="ECO:0007669"/>
    <property type="project" value="UniProtKB-UniRule"/>
</dbReference>
<dbReference type="InterPro" id="IPR013986">
    <property type="entry name" value="DExx_box_DNA_helicase_dom_sf"/>
</dbReference>
<dbReference type="CDD" id="cd18807">
    <property type="entry name" value="SF1_C_UvrD"/>
    <property type="match status" value="1"/>
</dbReference>
<dbReference type="GO" id="GO:0005829">
    <property type="term" value="C:cytosol"/>
    <property type="evidence" value="ECO:0007669"/>
    <property type="project" value="TreeGrafter"/>
</dbReference>
<organism evidence="14 15">
    <name type="scientific">Candidatus Fimisoma avicola</name>
    <dbReference type="NCBI Taxonomy" id="2840826"/>
    <lineage>
        <taxon>Bacteria</taxon>
        <taxon>Bacillati</taxon>
        <taxon>Bacillota</taxon>
        <taxon>Clostridia</taxon>
        <taxon>Eubacteriales</taxon>
        <taxon>Candidatus Fimisoma</taxon>
    </lineage>
</organism>
<dbReference type="InterPro" id="IPR014016">
    <property type="entry name" value="UvrD-like_ATP-bd"/>
</dbReference>
<evidence type="ECO:0000256" key="8">
    <source>
        <dbReference type="ARBA" id="ARBA00034617"/>
    </source>
</evidence>
<feature type="binding site" evidence="11">
    <location>
        <begin position="25"/>
        <end position="32"/>
    </location>
    <ligand>
        <name>ATP</name>
        <dbReference type="ChEBI" id="CHEBI:30616"/>
    </ligand>
</feature>
<evidence type="ECO:0000256" key="9">
    <source>
        <dbReference type="ARBA" id="ARBA00034808"/>
    </source>
</evidence>
<dbReference type="EC" id="5.6.2.4" evidence="9"/>
<keyword evidence="4 11" id="KW-0347">Helicase</keyword>
<evidence type="ECO:0000256" key="11">
    <source>
        <dbReference type="PROSITE-ProRule" id="PRU00560"/>
    </source>
</evidence>
<evidence type="ECO:0000256" key="6">
    <source>
        <dbReference type="ARBA" id="ARBA00023125"/>
    </source>
</evidence>
<dbReference type="PROSITE" id="PS51198">
    <property type="entry name" value="UVRD_HELICASE_ATP_BIND"/>
    <property type="match status" value="1"/>
</dbReference>